<organism evidence="1 2">
    <name type="scientific">Meloidogyne incognita</name>
    <name type="common">Southern root-knot nematode worm</name>
    <name type="synonym">Oxyuris incognita</name>
    <dbReference type="NCBI Taxonomy" id="6306"/>
    <lineage>
        <taxon>Eukaryota</taxon>
        <taxon>Metazoa</taxon>
        <taxon>Ecdysozoa</taxon>
        <taxon>Nematoda</taxon>
        <taxon>Chromadorea</taxon>
        <taxon>Rhabditida</taxon>
        <taxon>Tylenchina</taxon>
        <taxon>Tylenchomorpha</taxon>
        <taxon>Tylenchoidea</taxon>
        <taxon>Meloidogynidae</taxon>
        <taxon>Meloidogyninae</taxon>
        <taxon>Meloidogyne</taxon>
        <taxon>Meloidogyne incognita group</taxon>
    </lineage>
</organism>
<sequence>MLCECSGNILPRSSRVNAQLAVYMSAKKIRSFRSFSLTFFALEDEYPDFNQTIYQLILQLVQLYL</sequence>
<reference evidence="2" key="1">
    <citation type="submission" date="2022-11" db="UniProtKB">
        <authorList>
            <consortium name="WormBaseParasite"/>
        </authorList>
    </citation>
    <scope>IDENTIFICATION</scope>
</reference>
<dbReference type="WBParaSite" id="Minc3s02118g28398">
    <property type="protein sequence ID" value="Minc3s02118g28398"/>
    <property type="gene ID" value="Minc3s02118g28398"/>
</dbReference>
<name>A0A914MTF4_MELIC</name>
<dbReference type="Proteomes" id="UP000887563">
    <property type="component" value="Unplaced"/>
</dbReference>
<protein>
    <submittedName>
        <fullName evidence="2">Uncharacterized protein</fullName>
    </submittedName>
</protein>
<proteinExistence type="predicted"/>
<evidence type="ECO:0000313" key="2">
    <source>
        <dbReference type="WBParaSite" id="Minc3s02118g28398"/>
    </source>
</evidence>
<keyword evidence="1" id="KW-1185">Reference proteome</keyword>
<accession>A0A914MTF4</accession>
<dbReference type="AlphaFoldDB" id="A0A914MTF4"/>
<evidence type="ECO:0000313" key="1">
    <source>
        <dbReference type="Proteomes" id="UP000887563"/>
    </source>
</evidence>